<evidence type="ECO:0000313" key="1">
    <source>
        <dbReference type="EMBL" id="KAF4649666.1"/>
    </source>
</evidence>
<name>A0A7J6KT39_PERCH</name>
<dbReference type="EMBL" id="JAAPAO010001462">
    <property type="protein sequence ID" value="KAF4649666.1"/>
    <property type="molecule type" value="Genomic_DNA"/>
</dbReference>
<dbReference type="AlphaFoldDB" id="A0A7J6KT39"/>
<accession>A0A7J6KT39</accession>
<protein>
    <submittedName>
        <fullName evidence="1">Uncharacterized protein</fullName>
    </submittedName>
</protein>
<keyword evidence="2" id="KW-1185">Reference proteome</keyword>
<evidence type="ECO:0000313" key="2">
    <source>
        <dbReference type="Proteomes" id="UP000591131"/>
    </source>
</evidence>
<reference evidence="1 2" key="1">
    <citation type="submission" date="2020-04" db="EMBL/GenBank/DDBJ databases">
        <title>Perkinsus chesapeaki whole genome sequence.</title>
        <authorList>
            <person name="Bogema D.R."/>
        </authorList>
    </citation>
    <scope>NUCLEOTIDE SEQUENCE [LARGE SCALE GENOMIC DNA]</scope>
    <source>
        <strain evidence="1">ATCC PRA-425</strain>
    </source>
</reference>
<gene>
    <name evidence="1" type="ORF">FOL47_001848</name>
</gene>
<sequence length="241" mass="27404">MAMVALEMLVGAYLTYQSGNKGVLFFDYDPGYMLPILRTKNLLYKPLQIDYDTSGLNIEMNRSKLLDNFPYIDPGFTLRYADHKKAKVLLQHAQQPPYVFNRTPESRLLRGDSGQPDLLESRTFLGRKMEGCYKVSQPELGAGLTLFTNGELNLEVTGKIRLRPYEVLYSTLLFCNVTRAGDNTIVAEGWSTDVFPYVYAPWTLHHPHEDNSTMVLSLGNGLEYTLTKDEDCKYPVETCFS</sequence>
<organism evidence="1 2">
    <name type="scientific">Perkinsus chesapeaki</name>
    <name type="common">Clam parasite</name>
    <name type="synonym">Perkinsus andrewsi</name>
    <dbReference type="NCBI Taxonomy" id="330153"/>
    <lineage>
        <taxon>Eukaryota</taxon>
        <taxon>Sar</taxon>
        <taxon>Alveolata</taxon>
        <taxon>Perkinsozoa</taxon>
        <taxon>Perkinsea</taxon>
        <taxon>Perkinsida</taxon>
        <taxon>Perkinsidae</taxon>
        <taxon>Perkinsus</taxon>
    </lineage>
</organism>
<comment type="caution">
    <text evidence="1">The sequence shown here is derived from an EMBL/GenBank/DDBJ whole genome shotgun (WGS) entry which is preliminary data.</text>
</comment>
<proteinExistence type="predicted"/>
<dbReference type="Proteomes" id="UP000591131">
    <property type="component" value="Unassembled WGS sequence"/>
</dbReference>